<dbReference type="InterPro" id="IPR006479">
    <property type="entry name" value="Holin"/>
</dbReference>
<gene>
    <name evidence="6" type="ORF">7F12_37</name>
</gene>
<dbReference type="EMBL" id="MF417950">
    <property type="protein sequence ID" value="ASN72361.1"/>
    <property type="molecule type" value="Genomic_DNA"/>
</dbReference>
<evidence type="ECO:0000256" key="4">
    <source>
        <dbReference type="ARBA" id="ARBA00023136"/>
    </source>
</evidence>
<keyword evidence="3 5" id="KW-1133">Transmembrane helix</keyword>
<comment type="subcellular location">
    <subcellularLocation>
        <location evidence="1">Membrane</location>
    </subcellularLocation>
</comment>
<evidence type="ECO:0000256" key="2">
    <source>
        <dbReference type="ARBA" id="ARBA00022692"/>
    </source>
</evidence>
<feature type="transmembrane region" description="Helical" evidence="5">
    <location>
        <begin position="41"/>
        <end position="60"/>
    </location>
</feature>
<evidence type="ECO:0000256" key="3">
    <source>
        <dbReference type="ARBA" id="ARBA00022989"/>
    </source>
</evidence>
<accession>A0A2H4JHK2</accession>
<name>A0A2H4JHK2_9CAUD</name>
<reference evidence="6" key="1">
    <citation type="submission" date="2017-06" db="EMBL/GenBank/DDBJ databases">
        <title>Novel phages from South African skin metaviromes.</title>
        <authorList>
            <person name="van Zyl L.J."/>
            <person name="Abrahams Y."/>
            <person name="Stander E.A."/>
            <person name="Kirby B.M."/>
            <person name="Clavaud C."/>
            <person name="Farcet C."/>
            <person name="Breton L."/>
            <person name="Trindade M.I."/>
        </authorList>
    </citation>
    <scope>NUCLEOTIDE SEQUENCE</scope>
</reference>
<sequence>MEKDKIKQYISQFGGMLALLYLALQASGIEVEFLNPDHVQPWINFLMVFIPSLIGLYGVYKNTYILRKKSREQEKVLKDNNLK</sequence>
<dbReference type="Pfam" id="PF04688">
    <property type="entry name" value="Holin_SPP1"/>
    <property type="match status" value="1"/>
</dbReference>
<keyword evidence="4 5" id="KW-0472">Membrane</keyword>
<evidence type="ECO:0008006" key="7">
    <source>
        <dbReference type="Google" id="ProtNLM"/>
    </source>
</evidence>
<proteinExistence type="predicted"/>
<dbReference type="GO" id="GO:0016020">
    <property type="term" value="C:membrane"/>
    <property type="evidence" value="ECO:0007669"/>
    <property type="project" value="UniProtKB-SubCell"/>
</dbReference>
<keyword evidence="2 5" id="KW-0812">Transmembrane</keyword>
<evidence type="ECO:0000313" key="6">
    <source>
        <dbReference type="EMBL" id="ASN72361.1"/>
    </source>
</evidence>
<protein>
    <recommendedName>
        <fullName evidence="7">PTS mannose transporter subunit IID</fullName>
    </recommendedName>
</protein>
<evidence type="ECO:0000256" key="5">
    <source>
        <dbReference type="SAM" id="Phobius"/>
    </source>
</evidence>
<organism evidence="6">
    <name type="scientific">uncultured Caudovirales phage</name>
    <dbReference type="NCBI Taxonomy" id="2100421"/>
    <lineage>
        <taxon>Viruses</taxon>
        <taxon>Duplodnaviria</taxon>
        <taxon>Heunggongvirae</taxon>
        <taxon>Uroviricota</taxon>
        <taxon>Caudoviricetes</taxon>
        <taxon>Peduoviridae</taxon>
        <taxon>Maltschvirus</taxon>
        <taxon>Maltschvirus maltsch</taxon>
    </lineage>
</organism>
<feature type="transmembrane region" description="Helical" evidence="5">
    <location>
        <begin position="9"/>
        <end position="29"/>
    </location>
</feature>
<evidence type="ECO:0000256" key="1">
    <source>
        <dbReference type="ARBA" id="ARBA00004370"/>
    </source>
</evidence>